<reference evidence="1 2" key="1">
    <citation type="submission" date="2020-09" db="EMBL/GenBank/DDBJ databases">
        <title>Echinicola sp. CAU 1574 isolated from sand of Sido Beach.</title>
        <authorList>
            <person name="Kim W."/>
        </authorList>
    </citation>
    <scope>NUCLEOTIDE SEQUENCE [LARGE SCALE GENOMIC DNA]</scope>
    <source>
        <strain evidence="1 2">CAU 1574</strain>
    </source>
</reference>
<evidence type="ECO:0000313" key="2">
    <source>
        <dbReference type="Proteomes" id="UP000647133"/>
    </source>
</evidence>
<evidence type="ECO:0000313" key="1">
    <source>
        <dbReference type="EMBL" id="MBD8489287.1"/>
    </source>
</evidence>
<keyword evidence="2" id="KW-1185">Reference proteome</keyword>
<proteinExistence type="predicted"/>
<name>A0ABR9ALP8_9BACT</name>
<dbReference type="EMBL" id="JACYTQ010000003">
    <property type="protein sequence ID" value="MBD8489287.1"/>
    <property type="molecule type" value="Genomic_DNA"/>
</dbReference>
<dbReference type="Proteomes" id="UP000647133">
    <property type="component" value="Unassembled WGS sequence"/>
</dbReference>
<gene>
    <name evidence="1" type="ORF">IFO69_11070</name>
</gene>
<protein>
    <submittedName>
        <fullName evidence="1">Uncharacterized protein</fullName>
    </submittedName>
</protein>
<organism evidence="1 2">
    <name type="scientific">Echinicola arenosa</name>
    <dbReference type="NCBI Taxonomy" id="2774144"/>
    <lineage>
        <taxon>Bacteria</taxon>
        <taxon>Pseudomonadati</taxon>
        <taxon>Bacteroidota</taxon>
        <taxon>Cytophagia</taxon>
        <taxon>Cytophagales</taxon>
        <taxon>Cyclobacteriaceae</taxon>
        <taxon>Echinicola</taxon>
    </lineage>
</organism>
<comment type="caution">
    <text evidence="1">The sequence shown here is derived from an EMBL/GenBank/DDBJ whole genome shotgun (WGS) entry which is preliminary data.</text>
</comment>
<accession>A0ABR9ALP8</accession>
<sequence length="191" mass="22950">MVMKQLSHINYDESHIYEEQKAAFRHVFDLLDLDKIAFVGGVADYLNLRDYYEMPVHDLDIIYEEESDIAPIIDTDGVKRHKSRFYKFNSDEVIVSEFFINGKRVHMDYFRRIFYKMHLTQSTLLGKTVWHASFLEMKGFHNNQIEFLTSEHMKELYDWKRLYKHSKKAALYNNVSFLEEKNMIHTLNAHQ</sequence>